<dbReference type="Gene3D" id="3.30.1330.30">
    <property type="match status" value="1"/>
</dbReference>
<dbReference type="AlphaFoldDB" id="A0A4S5E0Q6"/>
<comment type="caution">
    <text evidence="6">The sequence shown here is derived from an EMBL/GenBank/DDBJ whole genome shotgun (WGS) entry which is preliminary data.</text>
</comment>
<dbReference type="EMBL" id="SSWH01000015">
    <property type="protein sequence ID" value="THJ64914.1"/>
    <property type="molecule type" value="Genomic_DNA"/>
</dbReference>
<dbReference type="GO" id="GO:0003723">
    <property type="term" value="F:RNA binding"/>
    <property type="evidence" value="ECO:0007669"/>
    <property type="project" value="InterPro"/>
</dbReference>
<comment type="similarity">
    <text evidence="1">Belongs to the class IV-like SAM-binding methyltransferase superfamily. RNA methyltransferase TrmH family.</text>
</comment>
<organism evidence="6 7">
    <name type="scientific">Arthrobacter echini</name>
    <dbReference type="NCBI Taxonomy" id="1529066"/>
    <lineage>
        <taxon>Bacteria</taxon>
        <taxon>Bacillati</taxon>
        <taxon>Actinomycetota</taxon>
        <taxon>Actinomycetes</taxon>
        <taxon>Micrococcales</taxon>
        <taxon>Micrococcaceae</taxon>
        <taxon>Arthrobacter</taxon>
    </lineage>
</organism>
<evidence type="ECO:0000256" key="4">
    <source>
        <dbReference type="SAM" id="MobiDB-lite"/>
    </source>
</evidence>
<keyword evidence="3 6" id="KW-0808">Transferase</keyword>
<evidence type="ECO:0000259" key="5">
    <source>
        <dbReference type="SMART" id="SM00967"/>
    </source>
</evidence>
<dbReference type="SUPFAM" id="SSF75217">
    <property type="entry name" value="alpha/beta knot"/>
    <property type="match status" value="1"/>
</dbReference>
<feature type="compositionally biased region" description="Low complexity" evidence="4">
    <location>
        <begin position="262"/>
        <end position="278"/>
    </location>
</feature>
<evidence type="ECO:0000313" key="7">
    <source>
        <dbReference type="Proteomes" id="UP000305233"/>
    </source>
</evidence>
<evidence type="ECO:0000313" key="6">
    <source>
        <dbReference type="EMBL" id="THJ64914.1"/>
    </source>
</evidence>
<dbReference type="InterPro" id="IPR029064">
    <property type="entry name" value="Ribosomal_eL30-like_sf"/>
</dbReference>
<reference evidence="6 7" key="1">
    <citation type="submission" date="2019-04" db="EMBL/GenBank/DDBJ databases">
        <authorList>
            <person name="Liu Q."/>
            <person name="Xin Y.-H."/>
        </authorList>
    </citation>
    <scope>NUCLEOTIDE SEQUENCE [LARGE SCALE GENOMIC DNA]</scope>
    <source>
        <strain evidence="6 7">AM23</strain>
    </source>
</reference>
<dbReference type="OrthoDB" id="9794400at2"/>
<evidence type="ECO:0000256" key="2">
    <source>
        <dbReference type="ARBA" id="ARBA00022603"/>
    </source>
</evidence>
<dbReference type="GO" id="GO:0008173">
    <property type="term" value="F:RNA methyltransferase activity"/>
    <property type="evidence" value="ECO:0007669"/>
    <property type="project" value="InterPro"/>
</dbReference>
<keyword evidence="7" id="KW-1185">Reference proteome</keyword>
<dbReference type="CDD" id="cd18095">
    <property type="entry name" value="SpoU-like_rRNA-MTase"/>
    <property type="match status" value="1"/>
</dbReference>
<dbReference type="InterPro" id="IPR029026">
    <property type="entry name" value="tRNA_m1G_MTases_N"/>
</dbReference>
<dbReference type="GO" id="GO:0006396">
    <property type="term" value="P:RNA processing"/>
    <property type="evidence" value="ECO:0007669"/>
    <property type="project" value="InterPro"/>
</dbReference>
<dbReference type="PANTHER" id="PTHR43191:SF2">
    <property type="entry name" value="RRNA METHYLTRANSFERASE 3, MITOCHONDRIAL"/>
    <property type="match status" value="1"/>
</dbReference>
<dbReference type="Gene3D" id="3.40.1280.10">
    <property type="match status" value="2"/>
</dbReference>
<dbReference type="Proteomes" id="UP000305233">
    <property type="component" value="Unassembled WGS sequence"/>
</dbReference>
<feature type="domain" description="RNA 2-O ribose methyltransferase substrate binding" evidence="5">
    <location>
        <begin position="39"/>
        <end position="123"/>
    </location>
</feature>
<dbReference type="InterPro" id="IPR053888">
    <property type="entry name" value="MRM3-like_sub_bind"/>
</dbReference>
<gene>
    <name evidence="6" type="ORF">E8P82_13620</name>
</gene>
<dbReference type="InterPro" id="IPR029028">
    <property type="entry name" value="Alpha/beta_knot_MTases"/>
</dbReference>
<feature type="compositionally biased region" description="Pro residues" evidence="4">
    <location>
        <begin position="251"/>
        <end position="261"/>
    </location>
</feature>
<dbReference type="InterPro" id="IPR013123">
    <property type="entry name" value="SpoU_subst-bd"/>
</dbReference>
<evidence type="ECO:0000256" key="1">
    <source>
        <dbReference type="ARBA" id="ARBA00007228"/>
    </source>
</evidence>
<dbReference type="Pfam" id="PF00588">
    <property type="entry name" value="SpoU_methylase"/>
    <property type="match status" value="2"/>
</dbReference>
<dbReference type="SMART" id="SM00967">
    <property type="entry name" value="SpoU_sub_bind"/>
    <property type="match status" value="1"/>
</dbReference>
<dbReference type="GO" id="GO:0032259">
    <property type="term" value="P:methylation"/>
    <property type="evidence" value="ECO:0007669"/>
    <property type="project" value="UniProtKB-KW"/>
</dbReference>
<dbReference type="SUPFAM" id="SSF55315">
    <property type="entry name" value="L30e-like"/>
    <property type="match status" value="1"/>
</dbReference>
<accession>A0A4S5E0Q6</accession>
<protein>
    <submittedName>
        <fullName evidence="6">RNA methyltransferase</fullName>
    </submittedName>
</protein>
<evidence type="ECO:0000256" key="3">
    <source>
        <dbReference type="ARBA" id="ARBA00022679"/>
    </source>
</evidence>
<name>A0A4S5E0Q6_9MICC</name>
<feature type="region of interest" description="Disordered" evidence="4">
    <location>
        <begin position="216"/>
        <end position="278"/>
    </location>
</feature>
<keyword evidence="2 6" id="KW-0489">Methyltransferase</keyword>
<proteinExistence type="inferred from homology"/>
<sequence>MTANGRPRAPLMTNTQADRVKEVARLAGRPSRLRRREFLAEGPQAVREALRLHLTRVDAGAGGVVVDFFATDEALARHDDIAELLVHPTAPRLRMVTPEVLAAMSSTVTPQGFIAVCRFVDTPLDEILASGPRLVAVLVEVRDPGNAGTIIRAADAAGADAVILTGGSVDLYNPKTVRSTVGSVFHLGVVTGADVQDLPARLRAAGLTILAADGHGSSSLDDLQEASESRRFAGSQGDGDSRPPSSGGDDPQPPTPQPTTPWPTGEPSRSVAAASSAADDVRLEDPAAWLFGNEAQGLADTVTAAADARVAVPIYGSAESLNVGTAATVCLYASARAQRAR</sequence>
<dbReference type="InterPro" id="IPR001537">
    <property type="entry name" value="SpoU_MeTrfase"/>
</dbReference>
<dbReference type="Pfam" id="PF22435">
    <property type="entry name" value="MRM3-like_sub_bind"/>
    <property type="match status" value="1"/>
</dbReference>
<dbReference type="GO" id="GO:0005737">
    <property type="term" value="C:cytoplasm"/>
    <property type="evidence" value="ECO:0007669"/>
    <property type="project" value="UniProtKB-ARBA"/>
</dbReference>
<dbReference type="InterPro" id="IPR051259">
    <property type="entry name" value="rRNA_Methyltransferase"/>
</dbReference>
<dbReference type="PANTHER" id="PTHR43191">
    <property type="entry name" value="RRNA METHYLTRANSFERASE 3"/>
    <property type="match status" value="1"/>
</dbReference>